<dbReference type="PANTHER" id="PTHR43300">
    <property type="entry name" value="ACETYLTRANSFERASE"/>
    <property type="match status" value="1"/>
</dbReference>
<keyword evidence="1 3" id="KW-0808">Transferase</keyword>
<dbReference type="PANTHER" id="PTHR43300:SF11">
    <property type="entry name" value="ACETYLTRANSFERASE RV3034C-RELATED"/>
    <property type="match status" value="1"/>
</dbReference>
<dbReference type="SUPFAM" id="SSF51161">
    <property type="entry name" value="Trimeric LpxA-like enzymes"/>
    <property type="match status" value="1"/>
</dbReference>
<organism evidence="3 4">
    <name type="scientific">Enterocloster clostridioformis</name>
    <dbReference type="NCBI Taxonomy" id="1531"/>
    <lineage>
        <taxon>Bacteria</taxon>
        <taxon>Bacillati</taxon>
        <taxon>Bacillota</taxon>
        <taxon>Clostridia</taxon>
        <taxon>Lachnospirales</taxon>
        <taxon>Lachnospiraceae</taxon>
        <taxon>Enterocloster</taxon>
    </lineage>
</organism>
<dbReference type="InterPro" id="IPR011004">
    <property type="entry name" value="Trimer_LpxA-like_sf"/>
</dbReference>
<proteinExistence type="predicted"/>
<dbReference type="Gene3D" id="2.160.10.10">
    <property type="entry name" value="Hexapeptide repeat proteins"/>
    <property type="match status" value="1"/>
</dbReference>
<protein>
    <submittedName>
        <fullName evidence="3">Acetyltransferase</fullName>
    </submittedName>
</protein>
<dbReference type="EMBL" id="BJLB01000001">
    <property type="protein sequence ID" value="GEA37890.1"/>
    <property type="molecule type" value="Genomic_DNA"/>
</dbReference>
<accession>A0A829WKI0</accession>
<dbReference type="Pfam" id="PF00132">
    <property type="entry name" value="Hexapep"/>
    <property type="match status" value="1"/>
</dbReference>
<evidence type="ECO:0000256" key="1">
    <source>
        <dbReference type="ARBA" id="ARBA00022679"/>
    </source>
</evidence>
<sequence length="227" mass="25431">MTDTKKLYPRTGDKQTIYLKNAITDPSIMVGDYTMYNDFVNDPVGFEKNNVLYHYPINHDHLIIGKFCSIACGAKFLFNSANHTLSSLSTYPFPLFFEEWGLEKGNVGASWDNKGDIVIGNDVWIGYEAVVMAGVTIGDGAIIGSRAVVTKDVPPYTIAGGVPAKPIRKRYSGETAATLLELKWWDWPEERITKNIHAIQTGQLNEIIYVFLTIFLYLLKCPQSLIL</sequence>
<dbReference type="InterPro" id="IPR018357">
    <property type="entry name" value="Hexapep_transf_CS"/>
</dbReference>
<dbReference type="CDD" id="cd03349">
    <property type="entry name" value="LbH_XAT"/>
    <property type="match status" value="1"/>
</dbReference>
<dbReference type="AlphaFoldDB" id="A0A829WKI0"/>
<reference evidence="3 4" key="1">
    <citation type="submission" date="2019-06" db="EMBL/GenBank/DDBJ databases">
        <title>Draft genome sequence of [Clostridium] clostridioforme NBRC 113352.</title>
        <authorList>
            <person name="Miura T."/>
            <person name="Furukawa M."/>
            <person name="Shimamura M."/>
            <person name="Ohyama Y."/>
            <person name="Yamazoe A."/>
            <person name="Kawasaki H."/>
        </authorList>
    </citation>
    <scope>NUCLEOTIDE SEQUENCE [LARGE SCALE GENOMIC DNA]</scope>
    <source>
        <strain evidence="3 4">NBRC 113352</strain>
    </source>
</reference>
<gene>
    <name evidence="3" type="ORF">Ccl03g_36030</name>
</gene>
<name>A0A829WKI0_9FIRM</name>
<evidence type="ECO:0000256" key="2">
    <source>
        <dbReference type="ARBA" id="ARBA00022737"/>
    </source>
</evidence>
<keyword evidence="2" id="KW-0677">Repeat</keyword>
<dbReference type="InterPro" id="IPR050179">
    <property type="entry name" value="Trans_hexapeptide_repeat"/>
</dbReference>
<dbReference type="GO" id="GO:0016740">
    <property type="term" value="F:transferase activity"/>
    <property type="evidence" value="ECO:0007669"/>
    <property type="project" value="UniProtKB-KW"/>
</dbReference>
<evidence type="ECO:0000313" key="4">
    <source>
        <dbReference type="Proteomes" id="UP000315200"/>
    </source>
</evidence>
<dbReference type="Proteomes" id="UP000315200">
    <property type="component" value="Unassembled WGS sequence"/>
</dbReference>
<dbReference type="PROSITE" id="PS00101">
    <property type="entry name" value="HEXAPEP_TRANSFERASES"/>
    <property type="match status" value="1"/>
</dbReference>
<comment type="caution">
    <text evidence="3">The sequence shown here is derived from an EMBL/GenBank/DDBJ whole genome shotgun (WGS) entry which is preliminary data.</text>
</comment>
<dbReference type="InterPro" id="IPR001451">
    <property type="entry name" value="Hexapep"/>
</dbReference>
<evidence type="ECO:0000313" key="3">
    <source>
        <dbReference type="EMBL" id="GEA37890.1"/>
    </source>
</evidence>